<dbReference type="AlphaFoldDB" id="A0ABD3ID90"/>
<dbReference type="InterPro" id="IPR000490">
    <property type="entry name" value="Glyco_hydro_17"/>
</dbReference>
<comment type="similarity">
    <text evidence="1 6">Belongs to the glycosyl hydrolase 17 family.</text>
</comment>
<keyword evidence="4" id="KW-1015">Disulfide bond</keyword>
<feature type="chain" id="PRO_5044847895" description="X8 domain-containing protein" evidence="8">
    <location>
        <begin position="29"/>
        <end position="499"/>
    </location>
</feature>
<evidence type="ECO:0000313" key="10">
    <source>
        <dbReference type="EMBL" id="KAL3700241.1"/>
    </source>
</evidence>
<dbReference type="GO" id="GO:0016798">
    <property type="term" value="F:hydrolase activity, acting on glycosyl bonds"/>
    <property type="evidence" value="ECO:0007669"/>
    <property type="project" value="UniProtKB-KW"/>
</dbReference>
<dbReference type="EMBL" id="JBJQOH010000001">
    <property type="protein sequence ID" value="KAL3700241.1"/>
    <property type="molecule type" value="Genomic_DNA"/>
</dbReference>
<dbReference type="InterPro" id="IPR012946">
    <property type="entry name" value="X8"/>
</dbReference>
<evidence type="ECO:0000256" key="5">
    <source>
        <dbReference type="ARBA" id="ARBA00023295"/>
    </source>
</evidence>
<dbReference type="Gene3D" id="3.20.20.80">
    <property type="entry name" value="Glycosidases"/>
    <property type="match status" value="1"/>
</dbReference>
<dbReference type="FunFam" id="3.20.20.80:FF:000008">
    <property type="entry name" value="Glucan endo-1,3-beta-glucosidase 5"/>
    <property type="match status" value="1"/>
</dbReference>
<keyword evidence="2 8" id="KW-0732">Signal</keyword>
<dbReference type="InterPro" id="IPR044965">
    <property type="entry name" value="Glyco_hydro_17_plant"/>
</dbReference>
<evidence type="ECO:0000256" key="2">
    <source>
        <dbReference type="ARBA" id="ARBA00022729"/>
    </source>
</evidence>
<keyword evidence="3 7" id="KW-0378">Hydrolase</keyword>
<evidence type="ECO:0000256" key="4">
    <source>
        <dbReference type="ARBA" id="ARBA00023157"/>
    </source>
</evidence>
<evidence type="ECO:0000256" key="3">
    <source>
        <dbReference type="ARBA" id="ARBA00022801"/>
    </source>
</evidence>
<comment type="caution">
    <text evidence="10">The sequence shown here is derived from an EMBL/GenBank/DDBJ whole genome shotgun (WGS) entry which is preliminary data.</text>
</comment>
<feature type="domain" description="X8" evidence="9">
    <location>
        <begin position="377"/>
        <end position="463"/>
    </location>
</feature>
<keyword evidence="5 7" id="KW-0326">Glycosidase</keyword>
<dbReference type="Proteomes" id="UP001633002">
    <property type="component" value="Unassembled WGS sequence"/>
</dbReference>
<sequence length="499" mass="54818">MKICGVSVVLVGAFLISWISFGPVVSHAEPLGMNWGDISRQPLPPEIVVRMLKDNNITRVKLFDTDYNTLKALVGSGIEVMVAAPNELLNRLASSEKAAREWVKQNVTRYTFAGGVNIKYVAIGNEPFLVAYNGTYQNVTYPALLNVQKALADAGYANKIFATVPFNADVLCGPQVPACNVPSGGVFRPDIADLMVDITASLNRTGAPFCLNIYPFLSLALSQDFPIDYAFFGNFSLLDPGSNAVYTNVFDASYDTLVQALDRAGFTSMHIIIGEIGWPTDGDGFATVQLAQKFNNQVMTHLAQKKGTPLRPNQEFDVYLFGLLDENLKSIDPGSFERHWGIFYYDGQPKYPLDFSGQGNLDVFPKAAVGVEYLDQRYCVVNVNAIIDPSILAKNVDYACQRTDCSALQPGGSCYTLDDNTKASYAFNNYYQFNYEDKFACYFDGLAILTSTDPSPSDMQCQFRIGLNYHPTTTSGVRKSGNTLTACVLLILAGLFLLF</sequence>
<dbReference type="Gene3D" id="1.20.58.1040">
    <property type="match status" value="1"/>
</dbReference>
<evidence type="ECO:0000256" key="1">
    <source>
        <dbReference type="ARBA" id="ARBA00008773"/>
    </source>
</evidence>
<name>A0ABD3ID90_9MARC</name>
<evidence type="ECO:0000259" key="9">
    <source>
        <dbReference type="SMART" id="SM00768"/>
    </source>
</evidence>
<dbReference type="SUPFAM" id="SSF51445">
    <property type="entry name" value="(Trans)glycosidases"/>
    <property type="match status" value="1"/>
</dbReference>
<dbReference type="Pfam" id="PF07983">
    <property type="entry name" value="X8"/>
    <property type="match status" value="1"/>
</dbReference>
<organism evidence="10 11">
    <name type="scientific">Riccia sorocarpa</name>
    <dbReference type="NCBI Taxonomy" id="122646"/>
    <lineage>
        <taxon>Eukaryota</taxon>
        <taxon>Viridiplantae</taxon>
        <taxon>Streptophyta</taxon>
        <taxon>Embryophyta</taxon>
        <taxon>Marchantiophyta</taxon>
        <taxon>Marchantiopsida</taxon>
        <taxon>Marchantiidae</taxon>
        <taxon>Marchantiales</taxon>
        <taxon>Ricciaceae</taxon>
        <taxon>Riccia</taxon>
    </lineage>
</organism>
<accession>A0ABD3ID90</accession>
<evidence type="ECO:0000256" key="7">
    <source>
        <dbReference type="RuleBase" id="RU004336"/>
    </source>
</evidence>
<dbReference type="InterPro" id="IPR017853">
    <property type="entry name" value="GH"/>
</dbReference>
<proteinExistence type="inferred from homology"/>
<dbReference type="SMART" id="SM00768">
    <property type="entry name" value="X8"/>
    <property type="match status" value="1"/>
</dbReference>
<dbReference type="Pfam" id="PF00332">
    <property type="entry name" value="Glyco_hydro_17"/>
    <property type="match status" value="1"/>
</dbReference>
<reference evidence="10 11" key="1">
    <citation type="submission" date="2024-09" db="EMBL/GenBank/DDBJ databases">
        <title>Chromosome-scale assembly of Riccia sorocarpa.</title>
        <authorList>
            <person name="Paukszto L."/>
        </authorList>
    </citation>
    <scope>NUCLEOTIDE SEQUENCE [LARGE SCALE GENOMIC DNA]</scope>
    <source>
        <strain evidence="10">LP-2024</strain>
        <tissue evidence="10">Aerial parts of the thallus</tissue>
    </source>
</reference>
<protein>
    <recommendedName>
        <fullName evidence="9">X8 domain-containing protein</fullName>
    </recommendedName>
</protein>
<feature type="signal peptide" evidence="8">
    <location>
        <begin position="1"/>
        <end position="28"/>
    </location>
</feature>
<dbReference type="PROSITE" id="PS00587">
    <property type="entry name" value="GLYCOSYL_HYDROL_F17"/>
    <property type="match status" value="1"/>
</dbReference>
<evidence type="ECO:0000256" key="6">
    <source>
        <dbReference type="RuleBase" id="RU004335"/>
    </source>
</evidence>
<evidence type="ECO:0000256" key="8">
    <source>
        <dbReference type="SAM" id="SignalP"/>
    </source>
</evidence>
<evidence type="ECO:0000313" key="11">
    <source>
        <dbReference type="Proteomes" id="UP001633002"/>
    </source>
</evidence>
<keyword evidence="11" id="KW-1185">Reference proteome</keyword>
<gene>
    <name evidence="10" type="ORF">R1sor_018263</name>
</gene>
<dbReference type="PANTHER" id="PTHR32227">
    <property type="entry name" value="GLUCAN ENDO-1,3-BETA-GLUCOSIDASE BG1-RELATED-RELATED"/>
    <property type="match status" value="1"/>
</dbReference>